<organism evidence="1">
    <name type="scientific">Lotharella globosa</name>
    <dbReference type="NCBI Taxonomy" id="91324"/>
    <lineage>
        <taxon>Eukaryota</taxon>
        <taxon>Sar</taxon>
        <taxon>Rhizaria</taxon>
        <taxon>Cercozoa</taxon>
        <taxon>Chlorarachniophyceae</taxon>
        <taxon>Lotharella</taxon>
    </lineage>
</organism>
<protein>
    <submittedName>
        <fullName evidence="1">Uncharacterized protein</fullName>
    </submittedName>
</protein>
<sequence length="131" mass="14923">MPRSATKCFRLGLLRMLSNLGGRPSTERFDAFLSEGLRVRGDSCRSIMSWIKAPRSLTSSSRFMSSSMVSSDTGMKGPHSVYTHTTRMPKPNNHTHFAHTTTHHSTDTHPHTYTHAHLHACVRFLFCFFLW</sequence>
<name>A0A7S3Z1P1_9EUKA</name>
<dbReference type="EMBL" id="HBIV01028790">
    <property type="protein sequence ID" value="CAE0668963.1"/>
    <property type="molecule type" value="Transcribed_RNA"/>
</dbReference>
<gene>
    <name evidence="1" type="ORF">LGLO00237_LOCUS20590</name>
</gene>
<proteinExistence type="predicted"/>
<reference evidence="1" key="1">
    <citation type="submission" date="2021-01" db="EMBL/GenBank/DDBJ databases">
        <authorList>
            <person name="Corre E."/>
            <person name="Pelletier E."/>
            <person name="Niang G."/>
            <person name="Scheremetjew M."/>
            <person name="Finn R."/>
            <person name="Kale V."/>
            <person name="Holt S."/>
            <person name="Cochrane G."/>
            <person name="Meng A."/>
            <person name="Brown T."/>
            <person name="Cohen L."/>
        </authorList>
    </citation>
    <scope>NUCLEOTIDE SEQUENCE</scope>
    <source>
        <strain evidence="1">CCCM811</strain>
    </source>
</reference>
<accession>A0A7S3Z1P1</accession>
<evidence type="ECO:0000313" key="1">
    <source>
        <dbReference type="EMBL" id="CAE0668963.1"/>
    </source>
</evidence>
<dbReference type="AlphaFoldDB" id="A0A7S3Z1P1"/>